<dbReference type="PANTHER" id="PTHR24388:SF54">
    <property type="entry name" value="PROTEIN ESCARGOT"/>
    <property type="match status" value="1"/>
</dbReference>
<feature type="region of interest" description="Disordered" evidence="8">
    <location>
        <begin position="211"/>
        <end position="238"/>
    </location>
</feature>
<dbReference type="SMART" id="SM00355">
    <property type="entry name" value="ZnF_C2H2"/>
    <property type="match status" value="7"/>
</dbReference>
<evidence type="ECO:0000313" key="11">
    <source>
        <dbReference type="Proteomes" id="UP001196413"/>
    </source>
</evidence>
<accession>A0AAD5QQ23</accession>
<evidence type="ECO:0000256" key="4">
    <source>
        <dbReference type="ARBA" id="ARBA00022771"/>
    </source>
</evidence>
<evidence type="ECO:0000256" key="6">
    <source>
        <dbReference type="ARBA" id="ARBA00023242"/>
    </source>
</evidence>
<organism evidence="10 11">
    <name type="scientific">Parelaphostrongylus tenuis</name>
    <name type="common">Meningeal worm</name>
    <dbReference type="NCBI Taxonomy" id="148309"/>
    <lineage>
        <taxon>Eukaryota</taxon>
        <taxon>Metazoa</taxon>
        <taxon>Ecdysozoa</taxon>
        <taxon>Nematoda</taxon>
        <taxon>Chromadorea</taxon>
        <taxon>Rhabditida</taxon>
        <taxon>Rhabditina</taxon>
        <taxon>Rhabditomorpha</taxon>
        <taxon>Strongyloidea</taxon>
        <taxon>Metastrongylidae</taxon>
        <taxon>Parelaphostrongylus</taxon>
    </lineage>
</organism>
<keyword evidence="4 7" id="KW-0863">Zinc-finger</keyword>
<feature type="domain" description="C2H2-type" evidence="9">
    <location>
        <begin position="556"/>
        <end position="583"/>
    </location>
</feature>
<feature type="domain" description="C2H2-type" evidence="9">
    <location>
        <begin position="468"/>
        <end position="496"/>
    </location>
</feature>
<evidence type="ECO:0000256" key="1">
    <source>
        <dbReference type="ARBA" id="ARBA00004123"/>
    </source>
</evidence>
<protein>
    <recommendedName>
        <fullName evidence="9">C2H2-type domain-containing protein</fullName>
    </recommendedName>
</protein>
<reference evidence="10" key="1">
    <citation type="submission" date="2021-06" db="EMBL/GenBank/DDBJ databases">
        <title>Parelaphostrongylus tenuis whole genome reference sequence.</title>
        <authorList>
            <person name="Garwood T.J."/>
            <person name="Larsen P.A."/>
            <person name="Fountain-Jones N.M."/>
            <person name="Garbe J.R."/>
            <person name="Macchietto M.G."/>
            <person name="Kania S.A."/>
            <person name="Gerhold R.W."/>
            <person name="Richards J.E."/>
            <person name="Wolf T.M."/>
        </authorList>
    </citation>
    <scope>NUCLEOTIDE SEQUENCE</scope>
    <source>
        <strain evidence="10">MNPRO001-30</strain>
        <tissue evidence="10">Meninges</tissue>
    </source>
</reference>
<evidence type="ECO:0000256" key="7">
    <source>
        <dbReference type="PROSITE-ProRule" id="PRU00042"/>
    </source>
</evidence>
<evidence type="ECO:0000256" key="2">
    <source>
        <dbReference type="ARBA" id="ARBA00022723"/>
    </source>
</evidence>
<keyword evidence="5" id="KW-0862">Zinc</keyword>
<dbReference type="GO" id="GO:0008270">
    <property type="term" value="F:zinc ion binding"/>
    <property type="evidence" value="ECO:0007669"/>
    <property type="project" value="UniProtKB-KW"/>
</dbReference>
<dbReference type="FunFam" id="3.30.160.60:FF:000624">
    <property type="entry name" value="zinc finger protein 697"/>
    <property type="match status" value="1"/>
</dbReference>
<dbReference type="GO" id="GO:0000978">
    <property type="term" value="F:RNA polymerase II cis-regulatory region sequence-specific DNA binding"/>
    <property type="evidence" value="ECO:0007669"/>
    <property type="project" value="TreeGrafter"/>
</dbReference>
<keyword evidence="6" id="KW-0539">Nucleus</keyword>
<sequence>MVKGKYCSVTFMEDETECGAQERKSGNCEIEATPSERKWTETQCEIGQAFSVMEGFGEDSPTMKEETGENWFCYATDLLNTSSSANVSGTDLTPHDKLRSHEEKWMMLEVHAADGAVFSFFVVGRDVVMPMMILLRNDCLVFGTQSPSFPYRISAWCAARNFRSKHQLQRHFYDYHLDERLECGECGRKFGSIVGLKKHKQVMHRNHLHMRSYESPNHPDEYSQETPHEGKLTEPQSEPGQALIVEEAGEDSFTVKAESGENLVCVTGDLLEASSSVDLSGDDMLPHDNVPFDEEKVPNQCMVCGKQFAFKHQLQRHFYDYHLDERLECGECGRKFGSIAGLKKHKQVMHRDHLHMRSYEDPDHPGYEYSQEIPHEGKLTEPQSEPRQALIVEEADEDLFTVKEETGENLICVVADSLDASSSVDVIGDRMSPHDNLPLDTEKVPEVLHAADVNLVKTDNKPVVERPRQCVKCGERFAFKCQLQRHFYNHHFDERLTCGECGRKFGSVSGLNLHKHVVHRNRIFMCMYEGCDHPGFKSRKALTEHICSVHTNVRPYVCETCGKAFVSASHLRRHTFTHSSESAFQCKCGVKFRHKISLNRHQRLCRVL</sequence>
<dbReference type="InterPro" id="IPR050527">
    <property type="entry name" value="Snail/Krueppel_Znf"/>
</dbReference>
<keyword evidence="3" id="KW-0677">Repeat</keyword>
<gene>
    <name evidence="10" type="ORF">KIN20_015651</name>
</gene>
<keyword evidence="2" id="KW-0479">Metal-binding</keyword>
<evidence type="ECO:0000256" key="8">
    <source>
        <dbReference type="SAM" id="MobiDB-lite"/>
    </source>
</evidence>
<dbReference type="AlphaFoldDB" id="A0AAD5QQ23"/>
<dbReference type="Proteomes" id="UP001196413">
    <property type="component" value="Unassembled WGS sequence"/>
</dbReference>
<dbReference type="EMBL" id="JAHQIW010003157">
    <property type="protein sequence ID" value="KAJ1357489.1"/>
    <property type="molecule type" value="Genomic_DNA"/>
</dbReference>
<comment type="caution">
    <text evidence="10">The sequence shown here is derived from an EMBL/GenBank/DDBJ whole genome shotgun (WGS) entry which is preliminary data.</text>
</comment>
<evidence type="ECO:0000256" key="5">
    <source>
        <dbReference type="ARBA" id="ARBA00022833"/>
    </source>
</evidence>
<dbReference type="SUPFAM" id="SSF57667">
    <property type="entry name" value="beta-beta-alpha zinc fingers"/>
    <property type="match status" value="4"/>
</dbReference>
<evidence type="ECO:0000313" key="10">
    <source>
        <dbReference type="EMBL" id="KAJ1357489.1"/>
    </source>
</evidence>
<feature type="compositionally biased region" description="Basic and acidic residues" evidence="8">
    <location>
        <begin position="217"/>
        <end position="232"/>
    </location>
</feature>
<evidence type="ECO:0000259" key="9">
    <source>
        <dbReference type="PROSITE" id="PS50157"/>
    </source>
</evidence>
<dbReference type="InterPro" id="IPR013087">
    <property type="entry name" value="Znf_C2H2_type"/>
</dbReference>
<dbReference type="PROSITE" id="PS00028">
    <property type="entry name" value="ZINC_FINGER_C2H2_1"/>
    <property type="match status" value="6"/>
</dbReference>
<feature type="domain" description="C2H2-type" evidence="9">
    <location>
        <begin position="327"/>
        <end position="350"/>
    </location>
</feature>
<dbReference type="InterPro" id="IPR036236">
    <property type="entry name" value="Znf_C2H2_sf"/>
</dbReference>
<name>A0AAD5QQ23_PARTN</name>
<proteinExistence type="predicted"/>
<dbReference type="PANTHER" id="PTHR24388">
    <property type="entry name" value="ZINC FINGER PROTEIN"/>
    <property type="match status" value="1"/>
</dbReference>
<comment type="subcellular location">
    <subcellularLocation>
        <location evidence="1">Nucleus</location>
    </subcellularLocation>
</comment>
<dbReference type="GO" id="GO:0005634">
    <property type="term" value="C:nucleus"/>
    <property type="evidence" value="ECO:0007669"/>
    <property type="project" value="UniProtKB-SubCell"/>
</dbReference>
<dbReference type="GO" id="GO:0000981">
    <property type="term" value="F:DNA-binding transcription factor activity, RNA polymerase II-specific"/>
    <property type="evidence" value="ECO:0007669"/>
    <property type="project" value="TreeGrafter"/>
</dbReference>
<dbReference type="Pfam" id="PF00096">
    <property type="entry name" value="zf-C2H2"/>
    <property type="match status" value="1"/>
</dbReference>
<feature type="domain" description="C2H2-type" evidence="9">
    <location>
        <begin position="299"/>
        <end position="327"/>
    </location>
</feature>
<dbReference type="Gene3D" id="3.30.160.60">
    <property type="entry name" value="Classic Zinc Finger"/>
    <property type="match status" value="4"/>
</dbReference>
<keyword evidence="11" id="KW-1185">Reference proteome</keyword>
<dbReference type="PROSITE" id="PS50157">
    <property type="entry name" value="ZINC_FINGER_C2H2_2"/>
    <property type="match status" value="6"/>
</dbReference>
<feature type="domain" description="C2H2-type" evidence="9">
    <location>
        <begin position="496"/>
        <end position="519"/>
    </location>
</feature>
<evidence type="ECO:0000256" key="3">
    <source>
        <dbReference type="ARBA" id="ARBA00022737"/>
    </source>
</evidence>
<feature type="domain" description="C2H2-type" evidence="9">
    <location>
        <begin position="181"/>
        <end position="209"/>
    </location>
</feature>